<dbReference type="RefSeq" id="WP_268917091.1">
    <property type="nucleotide sequence ID" value="NZ_JAPTMY010000009.1"/>
</dbReference>
<dbReference type="PROSITE" id="PS51257">
    <property type="entry name" value="PROKAR_LIPOPROTEIN"/>
    <property type="match status" value="1"/>
</dbReference>
<keyword evidence="1" id="KW-0472">Membrane</keyword>
<dbReference type="EMBL" id="JAPTMY010000009">
    <property type="protein sequence ID" value="MCZ0857523.1"/>
    <property type="molecule type" value="Genomic_DNA"/>
</dbReference>
<sequence>MRASRLFRAGGRPAPPAVVAGAAFAGCLICLLVPRALPGTGPFGMLRPALLPAGLLLFSVTLLVGVAALERRLSRVRSSELDAIGAALGKERADRVERCREGWALRARAVQVMSAGLGAVLLVVGVPIAALTAGRVGGDLLEGPETFHVEHCYGPWDRGRAPDGVSVLDDRLALVDADGRADYVHLGDGPVDPGVRRACRGGGPVEVRLWRRTDIIAGIVPA</sequence>
<organism evidence="2 3">
    <name type="scientific">Actinomyces israelii</name>
    <dbReference type="NCBI Taxonomy" id="1659"/>
    <lineage>
        <taxon>Bacteria</taxon>
        <taxon>Bacillati</taxon>
        <taxon>Actinomycetota</taxon>
        <taxon>Actinomycetes</taxon>
        <taxon>Actinomycetales</taxon>
        <taxon>Actinomycetaceae</taxon>
        <taxon>Actinomyces</taxon>
    </lineage>
</organism>
<accession>A0ABT4I8X2</accession>
<keyword evidence="1" id="KW-1133">Transmembrane helix</keyword>
<evidence type="ECO:0000256" key="1">
    <source>
        <dbReference type="SAM" id="Phobius"/>
    </source>
</evidence>
<evidence type="ECO:0000313" key="3">
    <source>
        <dbReference type="Proteomes" id="UP001072034"/>
    </source>
</evidence>
<dbReference type="Proteomes" id="UP001072034">
    <property type="component" value="Unassembled WGS sequence"/>
</dbReference>
<keyword evidence="1" id="KW-0812">Transmembrane</keyword>
<feature type="transmembrane region" description="Helical" evidence="1">
    <location>
        <begin position="48"/>
        <end position="69"/>
    </location>
</feature>
<keyword evidence="3" id="KW-1185">Reference proteome</keyword>
<name>A0ABT4I8X2_9ACTO</name>
<reference evidence="2" key="1">
    <citation type="submission" date="2022-10" db="EMBL/GenBank/DDBJ databases">
        <title>Genome sequence of Actinomyces israelii ATCC 10048.</title>
        <authorList>
            <person name="Watt R.M."/>
            <person name="Tong W.M."/>
        </authorList>
    </citation>
    <scope>NUCLEOTIDE SEQUENCE</scope>
    <source>
        <strain evidence="2">ATCC 10048</strain>
    </source>
</reference>
<evidence type="ECO:0000313" key="2">
    <source>
        <dbReference type="EMBL" id="MCZ0857523.1"/>
    </source>
</evidence>
<protein>
    <submittedName>
        <fullName evidence="2">Uncharacterized protein</fullName>
    </submittedName>
</protein>
<feature type="transmembrane region" description="Helical" evidence="1">
    <location>
        <begin position="110"/>
        <end position="131"/>
    </location>
</feature>
<proteinExistence type="predicted"/>
<comment type="caution">
    <text evidence="2">The sequence shown here is derived from an EMBL/GenBank/DDBJ whole genome shotgun (WGS) entry which is preliminary data.</text>
</comment>
<gene>
    <name evidence="2" type="ORF">OHJ16_05635</name>
</gene>